<dbReference type="EMBL" id="BONP01000006">
    <property type="protein sequence ID" value="GIG39624.1"/>
    <property type="molecule type" value="Genomic_DNA"/>
</dbReference>
<feature type="domain" description="DUF5648" evidence="2">
    <location>
        <begin position="198"/>
        <end position="251"/>
    </location>
</feature>
<feature type="signal peptide" evidence="1">
    <location>
        <begin position="1"/>
        <end position="29"/>
    </location>
</feature>
<organism evidence="3 4">
    <name type="scientific">Cellulomonas phragmiteti</name>
    <dbReference type="NCBI Taxonomy" id="478780"/>
    <lineage>
        <taxon>Bacteria</taxon>
        <taxon>Bacillati</taxon>
        <taxon>Actinomycetota</taxon>
        <taxon>Actinomycetes</taxon>
        <taxon>Micrococcales</taxon>
        <taxon>Cellulomonadaceae</taxon>
        <taxon>Cellulomonas</taxon>
    </lineage>
</organism>
<gene>
    <name evidence="3" type="ORF">Cph01nite_13860</name>
</gene>
<evidence type="ECO:0000256" key="1">
    <source>
        <dbReference type="SAM" id="SignalP"/>
    </source>
</evidence>
<keyword evidence="4" id="KW-1185">Reference proteome</keyword>
<feature type="chain" id="PRO_5046812319" description="DUF5648 domain-containing protein" evidence="1">
    <location>
        <begin position="30"/>
        <end position="347"/>
    </location>
</feature>
<comment type="caution">
    <text evidence="3">The sequence shown here is derived from an EMBL/GenBank/DDBJ whole genome shotgun (WGS) entry which is preliminary data.</text>
</comment>
<feature type="domain" description="DUF5648" evidence="2">
    <location>
        <begin position="257"/>
        <end position="343"/>
    </location>
</feature>
<name>A0ABQ4DJU0_9CELL</name>
<evidence type="ECO:0000313" key="3">
    <source>
        <dbReference type="EMBL" id="GIG39624.1"/>
    </source>
</evidence>
<evidence type="ECO:0000259" key="2">
    <source>
        <dbReference type="Pfam" id="PF18885"/>
    </source>
</evidence>
<evidence type="ECO:0000313" key="4">
    <source>
        <dbReference type="Proteomes" id="UP000614741"/>
    </source>
</evidence>
<protein>
    <recommendedName>
        <fullName evidence="2">DUF5648 domain-containing protein</fullName>
    </recommendedName>
</protein>
<keyword evidence="1" id="KW-0732">Signal</keyword>
<dbReference type="InterPro" id="IPR043708">
    <property type="entry name" value="DUF5648"/>
</dbReference>
<dbReference type="Proteomes" id="UP000614741">
    <property type="component" value="Unassembled WGS sequence"/>
</dbReference>
<accession>A0ABQ4DJU0</accession>
<proteinExistence type="predicted"/>
<dbReference type="RefSeq" id="WP_203672624.1">
    <property type="nucleotide sequence ID" value="NZ_BONP01000006.1"/>
</dbReference>
<reference evidence="3 4" key="1">
    <citation type="submission" date="2021-01" db="EMBL/GenBank/DDBJ databases">
        <title>Whole genome shotgun sequence of Cellulomonas phragmiteti NBRC 110785.</title>
        <authorList>
            <person name="Komaki H."/>
            <person name="Tamura T."/>
        </authorList>
    </citation>
    <scope>NUCLEOTIDE SEQUENCE [LARGE SCALE GENOMIC DNA]</scope>
    <source>
        <strain evidence="3 4">NBRC 110785</strain>
    </source>
</reference>
<sequence>MRSRTLTRPALVLALALGLGGALGGTAVAAEAPTLQKITTEVGASGATAKSATEAPLAAAAEPKAAMAGDLGYGDAEWTAFRSLNLARLGQGYAPVIRNGGLNAVATSWLSGQTSTYDPQLDGDLEWKVPAGSYGGVQLMYWWAGTDMNVFLELLAEELEYDGVDPFLTDSGISIAQSSYGIFAYIVVLEYPHSTAGAGELPLYRFYKPSAGTHFYSTSAAERNNVIGMAEYRYEGLIAYIRGPQEAPGSTTLRNLNRFYLPSAGTHFYTSSPDEYAAVLTYPQYSLDGVAGRVSAVPGSGLTAMHRFFVPKSGTHFYTANAGEVETVKGIPGYTYEGVAYYLRVAG</sequence>
<dbReference type="Pfam" id="PF18885">
    <property type="entry name" value="DUF5648"/>
    <property type="match status" value="2"/>
</dbReference>